<dbReference type="EMBL" id="CP007029">
    <property type="protein sequence ID" value="AHE98637.1"/>
    <property type="molecule type" value="Genomic_DNA"/>
</dbReference>
<sequence length="335" mass="36612">MRTRRLSHGGTAAGRLRADFVRWVTRRHRADGRSAVITRDRVYILPTRHGLMLLAVLLVMLLGAINYSNNMAFLLTFLIAGIGHNAMWYTHRNLLGLRVSVLPVAPVFAGQAPELKLRIEETSGRSREALQLAVGEHRGLPAYLGALGATDVAVALEPRTRGLYRLPRQHLSTRFPLGLLEAWSWLHLDSEILVYPQPLQPTAIVPVSDGTAGPQDGAVRAPDAPPDDIREYRPGDAPSRIVWKAVARSGRLFVRDSGSADAQPVWLDWAMIPGSDPEYRLSALCHLVLEAHAAGESYGLRIPATAPLGPGTGPEHLQRCLRALAVFGQADRDSA</sequence>
<keyword evidence="1" id="KW-0472">Membrane</keyword>
<dbReference type="OrthoDB" id="5298497at2"/>
<dbReference type="Proteomes" id="UP000005289">
    <property type="component" value="Chromosome"/>
</dbReference>
<dbReference type="STRING" id="713585.THITH_10710"/>
<proteinExistence type="predicted"/>
<keyword evidence="3" id="KW-1185">Reference proteome</keyword>
<protein>
    <submittedName>
        <fullName evidence="2">Uncharacterized protein</fullName>
    </submittedName>
</protein>
<organism evidence="2 3">
    <name type="scientific">Thioalkalivibrio paradoxus ARh 1</name>
    <dbReference type="NCBI Taxonomy" id="713585"/>
    <lineage>
        <taxon>Bacteria</taxon>
        <taxon>Pseudomonadati</taxon>
        <taxon>Pseudomonadota</taxon>
        <taxon>Gammaproteobacteria</taxon>
        <taxon>Chromatiales</taxon>
        <taxon>Ectothiorhodospiraceae</taxon>
        <taxon>Thioalkalivibrio</taxon>
    </lineage>
</organism>
<dbReference type="PANTHER" id="PTHR34351">
    <property type="entry name" value="SLR1927 PROTEIN-RELATED"/>
    <property type="match status" value="1"/>
</dbReference>
<dbReference type="RefSeq" id="WP_006748169.1">
    <property type="nucleotide sequence ID" value="NZ_CP007029.1"/>
</dbReference>
<feature type="transmembrane region" description="Helical" evidence="1">
    <location>
        <begin position="49"/>
        <end position="65"/>
    </location>
</feature>
<keyword evidence="1" id="KW-1133">Transmembrane helix</keyword>
<keyword evidence="1" id="KW-0812">Transmembrane</keyword>
<accession>W0DN06</accession>
<evidence type="ECO:0000313" key="3">
    <source>
        <dbReference type="Proteomes" id="UP000005289"/>
    </source>
</evidence>
<dbReference type="HOGENOM" id="CLU_054568_0_1_6"/>
<dbReference type="KEGG" id="tti:THITH_10710"/>
<gene>
    <name evidence="2" type="ORF">THITH_10710</name>
</gene>
<evidence type="ECO:0000313" key="2">
    <source>
        <dbReference type="EMBL" id="AHE98637.1"/>
    </source>
</evidence>
<dbReference type="PANTHER" id="PTHR34351:SF1">
    <property type="entry name" value="SLR1927 PROTEIN"/>
    <property type="match status" value="1"/>
</dbReference>
<dbReference type="AlphaFoldDB" id="W0DN06"/>
<evidence type="ECO:0000256" key="1">
    <source>
        <dbReference type="SAM" id="Phobius"/>
    </source>
</evidence>
<reference evidence="2 3" key="1">
    <citation type="submission" date="2013-12" db="EMBL/GenBank/DDBJ databases">
        <authorList>
            <consortium name="DOE Joint Genome Institute"/>
            <person name="Muyzer G."/>
            <person name="Huntemann M."/>
            <person name="Han J."/>
            <person name="Chen A."/>
            <person name="Kyrpides N."/>
            <person name="Mavromatis K."/>
            <person name="Markowitz V."/>
            <person name="Palaniappan K."/>
            <person name="Ivanova N."/>
            <person name="Schaumberg A."/>
            <person name="Pati A."/>
            <person name="Liolios K."/>
            <person name="Nordberg H.P."/>
            <person name="Cantor M.N."/>
            <person name="Hua S.X."/>
            <person name="Woyke T."/>
        </authorList>
    </citation>
    <scope>NUCLEOTIDE SEQUENCE [LARGE SCALE GENOMIC DNA]</scope>
    <source>
        <strain evidence="2 3">ARh 1</strain>
    </source>
</reference>
<name>W0DN06_9GAMM</name>